<dbReference type="OrthoDB" id="9153664at2"/>
<name>A0A1H6DXJ9_9GAMM</name>
<dbReference type="Proteomes" id="UP000236745">
    <property type="component" value="Unassembled WGS sequence"/>
</dbReference>
<evidence type="ECO:0000313" key="1">
    <source>
        <dbReference type="EMBL" id="SEG89456.1"/>
    </source>
</evidence>
<dbReference type="RefSeq" id="WP_104006006.1">
    <property type="nucleotide sequence ID" value="NZ_FNVQ01000012.1"/>
</dbReference>
<sequence>MAGIHIITDQRPGEPDIFTPIKHEPLRLKVCGKLFIECPAPEGGWNHESLQEAANQLCGGFDEASISDAYLGKTWVGSSEV</sequence>
<reference evidence="1 2" key="1">
    <citation type="submission" date="2016-10" db="EMBL/GenBank/DDBJ databases">
        <authorList>
            <person name="de Groot N.N."/>
        </authorList>
    </citation>
    <scope>NUCLEOTIDE SEQUENCE [LARGE SCALE GENOMIC DNA]</scope>
    <source>
        <strain evidence="1 2">DSM 22012</strain>
    </source>
</reference>
<organism evidence="1 2">
    <name type="scientific">Marinobacterium lutimaris</name>
    <dbReference type="NCBI Taxonomy" id="568106"/>
    <lineage>
        <taxon>Bacteria</taxon>
        <taxon>Pseudomonadati</taxon>
        <taxon>Pseudomonadota</taxon>
        <taxon>Gammaproteobacteria</taxon>
        <taxon>Oceanospirillales</taxon>
        <taxon>Oceanospirillaceae</taxon>
        <taxon>Marinobacterium</taxon>
    </lineage>
</organism>
<dbReference type="EMBL" id="FNVQ01000012">
    <property type="protein sequence ID" value="SEG89456.1"/>
    <property type="molecule type" value="Genomic_DNA"/>
</dbReference>
<dbReference type="AlphaFoldDB" id="A0A1H6DXJ9"/>
<evidence type="ECO:0000313" key="2">
    <source>
        <dbReference type="Proteomes" id="UP000236745"/>
    </source>
</evidence>
<protein>
    <submittedName>
        <fullName evidence="1">Uncharacterized protein</fullName>
    </submittedName>
</protein>
<keyword evidence="2" id="KW-1185">Reference proteome</keyword>
<proteinExistence type="predicted"/>
<accession>A0A1H6DXJ9</accession>
<gene>
    <name evidence="1" type="ORF">SAMN05444390_11222</name>
</gene>